<evidence type="ECO:0000313" key="9">
    <source>
        <dbReference type="Proteomes" id="UP000261811"/>
    </source>
</evidence>
<keyword evidence="3 5" id="KW-0285">Flavoprotein</keyword>
<evidence type="ECO:0000256" key="4">
    <source>
        <dbReference type="ARBA" id="ARBA00022827"/>
    </source>
</evidence>
<evidence type="ECO:0000259" key="7">
    <source>
        <dbReference type="Pfam" id="PF02770"/>
    </source>
</evidence>
<reference evidence="8 9" key="1">
    <citation type="submission" date="2018-08" db="EMBL/GenBank/DDBJ databases">
        <title>Actinomadura jelena sp. nov., a novel Actinomycete isolated from soil in Chad.</title>
        <authorList>
            <person name="Shi L."/>
        </authorList>
    </citation>
    <scope>NUCLEOTIDE SEQUENCE [LARGE SCALE GENOMIC DNA]</scope>
    <source>
        <strain evidence="8 9">NEAU-G17</strain>
    </source>
</reference>
<sequence>MIELDDRTRAIQRRAREWARELKPLALELDGDPDAIYRHLDVAIVSYLTRMPVPPRHNPDPVVIDGHRFYGTGTLERVVFAEEVAVGDAGMLLAAPGPVMSGVLVDSLGDERQKEWFYSRILQRPTWTFFALTEPARGSDAGAMETTLAPDGDGYVLNGRKRYIGNAARADIGVVFARTRPGPLGVTAVLAETSDPGFTAEPLETIGLRGLRITNVTLDRVRISAGNVLGQHLRPTQRGMWSAVQGLNRLRPGVAAFGLGIARSAYEYVRENRPGLPLRDRERLDDLGRRITGVRQLIWRAALAVDAARPSAGYEASAAKAKASRLAEDATMEALGFFGAGARLEHPLLDKLARDARAVEFMEGTGNIQKLNLFTGLLQGRLHRG</sequence>
<dbReference type="RefSeq" id="WP_117357112.1">
    <property type="nucleotide sequence ID" value="NZ_QURH01000180.1"/>
</dbReference>
<organism evidence="8 9">
    <name type="scientific">Actinomadura logoneensis</name>
    <dbReference type="NCBI Taxonomy" id="2293572"/>
    <lineage>
        <taxon>Bacteria</taxon>
        <taxon>Bacillati</taxon>
        <taxon>Actinomycetota</taxon>
        <taxon>Actinomycetes</taxon>
        <taxon>Streptosporangiales</taxon>
        <taxon>Thermomonosporaceae</taxon>
        <taxon>Actinomadura</taxon>
    </lineage>
</organism>
<dbReference type="EMBL" id="QURH01000180">
    <property type="protein sequence ID" value="RFU41887.1"/>
    <property type="molecule type" value="Genomic_DNA"/>
</dbReference>
<dbReference type="InterPro" id="IPR037069">
    <property type="entry name" value="AcylCoA_DH/ox_N_sf"/>
</dbReference>
<comment type="caution">
    <text evidence="8">The sequence shown here is derived from an EMBL/GenBank/DDBJ whole genome shotgun (WGS) entry which is preliminary data.</text>
</comment>
<dbReference type="AlphaFoldDB" id="A0A372JPE1"/>
<evidence type="ECO:0000256" key="2">
    <source>
        <dbReference type="ARBA" id="ARBA00009347"/>
    </source>
</evidence>
<dbReference type="Gene3D" id="2.40.110.10">
    <property type="entry name" value="Butyryl-CoA Dehydrogenase, subunit A, domain 2"/>
    <property type="match status" value="1"/>
</dbReference>
<gene>
    <name evidence="8" type="ORF">DZF91_09540</name>
</gene>
<proteinExistence type="inferred from homology"/>
<evidence type="ECO:0000256" key="3">
    <source>
        <dbReference type="ARBA" id="ARBA00022630"/>
    </source>
</evidence>
<dbReference type="PANTHER" id="PTHR43884">
    <property type="entry name" value="ACYL-COA DEHYDROGENASE"/>
    <property type="match status" value="1"/>
</dbReference>
<dbReference type="SUPFAM" id="SSF56645">
    <property type="entry name" value="Acyl-CoA dehydrogenase NM domain-like"/>
    <property type="match status" value="1"/>
</dbReference>
<dbReference type="Pfam" id="PF00441">
    <property type="entry name" value="Acyl-CoA_dh_1"/>
    <property type="match status" value="1"/>
</dbReference>
<protein>
    <submittedName>
        <fullName evidence="8">Acyl-CoA dehydrogenase</fullName>
    </submittedName>
</protein>
<comment type="cofactor">
    <cofactor evidence="1 5">
        <name>FAD</name>
        <dbReference type="ChEBI" id="CHEBI:57692"/>
    </cofactor>
</comment>
<dbReference type="Gene3D" id="1.20.140.10">
    <property type="entry name" value="Butyryl-CoA Dehydrogenase, subunit A, domain 3"/>
    <property type="match status" value="1"/>
</dbReference>
<dbReference type="Gene3D" id="1.10.540.10">
    <property type="entry name" value="Acyl-CoA dehydrogenase/oxidase, N-terminal domain"/>
    <property type="match status" value="1"/>
</dbReference>
<dbReference type="OrthoDB" id="3458133at2"/>
<keyword evidence="9" id="KW-1185">Reference proteome</keyword>
<dbReference type="InterPro" id="IPR046373">
    <property type="entry name" value="Acyl-CoA_Oxase/DH_mid-dom_sf"/>
</dbReference>
<dbReference type="SUPFAM" id="SSF47203">
    <property type="entry name" value="Acyl-CoA dehydrogenase C-terminal domain-like"/>
    <property type="match status" value="1"/>
</dbReference>
<dbReference type="InterPro" id="IPR006091">
    <property type="entry name" value="Acyl-CoA_Oxase/DH_mid-dom"/>
</dbReference>
<dbReference type="GO" id="GO:0003995">
    <property type="term" value="F:acyl-CoA dehydrogenase activity"/>
    <property type="evidence" value="ECO:0007669"/>
    <property type="project" value="TreeGrafter"/>
</dbReference>
<dbReference type="GO" id="GO:0050660">
    <property type="term" value="F:flavin adenine dinucleotide binding"/>
    <property type="evidence" value="ECO:0007669"/>
    <property type="project" value="InterPro"/>
</dbReference>
<keyword evidence="5" id="KW-0560">Oxidoreductase</keyword>
<comment type="similarity">
    <text evidence="2 5">Belongs to the acyl-CoA dehydrogenase family.</text>
</comment>
<evidence type="ECO:0000256" key="1">
    <source>
        <dbReference type="ARBA" id="ARBA00001974"/>
    </source>
</evidence>
<evidence type="ECO:0000313" key="8">
    <source>
        <dbReference type="EMBL" id="RFU41887.1"/>
    </source>
</evidence>
<accession>A0A372JPE1</accession>
<keyword evidence="4 5" id="KW-0274">FAD</keyword>
<feature type="domain" description="Acyl-CoA oxidase/dehydrogenase middle" evidence="7">
    <location>
        <begin position="130"/>
        <end position="221"/>
    </location>
</feature>
<dbReference type="Proteomes" id="UP000261811">
    <property type="component" value="Unassembled WGS sequence"/>
</dbReference>
<feature type="domain" description="Acyl-CoA dehydrogenase/oxidase C-terminal" evidence="6">
    <location>
        <begin position="238"/>
        <end position="373"/>
    </location>
</feature>
<dbReference type="InterPro" id="IPR009100">
    <property type="entry name" value="AcylCoA_DH/oxidase_NM_dom_sf"/>
</dbReference>
<dbReference type="Pfam" id="PF02770">
    <property type="entry name" value="Acyl-CoA_dh_M"/>
    <property type="match status" value="1"/>
</dbReference>
<dbReference type="InterPro" id="IPR009075">
    <property type="entry name" value="AcylCo_DH/oxidase_C"/>
</dbReference>
<name>A0A372JPE1_9ACTN</name>
<evidence type="ECO:0000256" key="5">
    <source>
        <dbReference type="RuleBase" id="RU362125"/>
    </source>
</evidence>
<dbReference type="InterPro" id="IPR036250">
    <property type="entry name" value="AcylCo_DH-like_C"/>
</dbReference>
<evidence type="ECO:0000259" key="6">
    <source>
        <dbReference type="Pfam" id="PF00441"/>
    </source>
</evidence>
<dbReference type="PANTHER" id="PTHR43884:SF12">
    <property type="entry name" value="ISOVALERYL-COA DEHYDROGENASE, MITOCHONDRIAL-RELATED"/>
    <property type="match status" value="1"/>
</dbReference>